<evidence type="ECO:0000259" key="3">
    <source>
        <dbReference type="PROSITE" id="PS50883"/>
    </source>
</evidence>
<accession>A0ABV3NNT0</accession>
<feature type="transmembrane region" description="Helical" evidence="2">
    <location>
        <begin position="327"/>
        <end position="350"/>
    </location>
</feature>
<dbReference type="PROSITE" id="PS50883">
    <property type="entry name" value="EAL"/>
    <property type="match status" value="1"/>
</dbReference>
<dbReference type="SMART" id="SM00052">
    <property type="entry name" value="EAL"/>
    <property type="match status" value="1"/>
</dbReference>
<dbReference type="SUPFAM" id="SSF141868">
    <property type="entry name" value="EAL domain-like"/>
    <property type="match status" value="1"/>
</dbReference>
<keyword evidence="5" id="KW-1185">Reference proteome</keyword>
<feature type="transmembrane region" description="Helical" evidence="2">
    <location>
        <begin position="247"/>
        <end position="266"/>
    </location>
</feature>
<dbReference type="RefSeq" id="WP_367593564.1">
    <property type="nucleotide sequence ID" value="NZ_JBFMVT010000001.1"/>
</dbReference>
<gene>
    <name evidence="4" type="ORF">AB1E22_00420</name>
</gene>
<reference evidence="4 5" key="1">
    <citation type="submission" date="2024-07" db="EMBL/GenBank/DDBJ databases">
        <authorList>
            <person name="Wang L."/>
        </authorList>
    </citation>
    <scope>NUCLEOTIDE SEQUENCE [LARGE SCALE GENOMIC DNA]</scope>
    <source>
        <strain evidence="4 5">WL359</strain>
    </source>
</reference>
<dbReference type="InterPro" id="IPR050706">
    <property type="entry name" value="Cyclic-di-GMP_PDE-like"/>
</dbReference>
<sequence length="770" mass="87709">MELKDKSSASQTQDESENEPGSEKPPTRRASVVSHWWEISQSETPHFERIKKYVAFNLFFFSLFILVEKLSSGLPIADIYLRLYDLTLPLMTALLVFYRRKSLPVLTLLVFYSIYAHPVVQSLATVSAWCAALISSRLYFNATGKRGSVSFGRSRLTIHRIGWLVCVNTLVYTLIHWWLLLQLRLLPAANADLFSVPTLVNMQWMMTSCITGVPFCYLLLRSVYKPAWFVSYLKHIKMLVVFGPRKAYLLTWIGLLGGIMFCLISSENDALIFTDYSLLWLLPVMLWGTICIGHALISPVWVLMLFLLSDYVDNYISVGKSITVENYLGHLAFSSSMIFIFSLTIVIVGVQSARVRTYIRHLKRMSLSEPNTGLPNMQALKKDIIHSPDSGLCMIQCPELNTLTQTHGIAFRFEFVKALAAFIRPLMRENEEIYYTPGYGVLLRLNKVDAYIINTYFKAISSFRFTWAEMEIGLNLGLSYMPLNSCVNELSSIIGHLNASTFISLQQGKPVAFNSVIPGDNVVSPGAIRHMLQKAIDRQSFMLVAQPVVSTRNKPHYYEILIRMKTMNNKLFFPDSFLPLAHDAGLLARIDMAVIEQTFRFMQLREASQPQSRFSINLTPQSLVKTDFLMRLRKLFTRYSIKPERITFEIIESDMIDSTTALKVLRQLRQSGCKIAIDDFGTGASSYSRLKNMEADILKIDGSFIRNIVNHEFDRHTVMSFCEAAKLKNMEVVAEFVESEEIKQMLTAMGVDWLQGYHTGKPVPVEDVVF</sequence>
<protein>
    <submittedName>
        <fullName evidence="4">EAL domain-containing protein</fullName>
    </submittedName>
</protein>
<dbReference type="InterPro" id="IPR035919">
    <property type="entry name" value="EAL_sf"/>
</dbReference>
<keyword evidence="2" id="KW-1133">Transmembrane helix</keyword>
<proteinExistence type="predicted"/>
<evidence type="ECO:0000313" key="4">
    <source>
        <dbReference type="EMBL" id="MEW7311193.1"/>
    </source>
</evidence>
<dbReference type="InterPro" id="IPR001633">
    <property type="entry name" value="EAL_dom"/>
</dbReference>
<dbReference type="Pfam" id="PF00563">
    <property type="entry name" value="EAL"/>
    <property type="match status" value="1"/>
</dbReference>
<feature type="region of interest" description="Disordered" evidence="1">
    <location>
        <begin position="1"/>
        <end position="29"/>
    </location>
</feature>
<dbReference type="Proteomes" id="UP001555342">
    <property type="component" value="Unassembled WGS sequence"/>
</dbReference>
<evidence type="ECO:0000256" key="1">
    <source>
        <dbReference type="SAM" id="MobiDB-lite"/>
    </source>
</evidence>
<organism evidence="4 5">
    <name type="scientific">Buttiauxella gaviniae</name>
    <dbReference type="NCBI Taxonomy" id="82990"/>
    <lineage>
        <taxon>Bacteria</taxon>
        <taxon>Pseudomonadati</taxon>
        <taxon>Pseudomonadota</taxon>
        <taxon>Gammaproteobacteria</taxon>
        <taxon>Enterobacterales</taxon>
        <taxon>Enterobacteriaceae</taxon>
        <taxon>Buttiauxella</taxon>
    </lineage>
</organism>
<feature type="transmembrane region" description="Helical" evidence="2">
    <location>
        <begin position="201"/>
        <end position="220"/>
    </location>
</feature>
<dbReference type="PANTHER" id="PTHR33121">
    <property type="entry name" value="CYCLIC DI-GMP PHOSPHODIESTERASE PDEF"/>
    <property type="match status" value="1"/>
</dbReference>
<dbReference type="PANTHER" id="PTHR33121:SF64">
    <property type="entry name" value="CYCLIC DI-GMP PHOSPHODIESTERASE PDEF"/>
    <property type="match status" value="1"/>
</dbReference>
<name>A0ABV3NNT0_9ENTR</name>
<dbReference type="Gene3D" id="3.20.20.450">
    <property type="entry name" value="EAL domain"/>
    <property type="match status" value="1"/>
</dbReference>
<comment type="caution">
    <text evidence="4">The sequence shown here is derived from an EMBL/GenBank/DDBJ whole genome shotgun (WGS) entry which is preliminary data.</text>
</comment>
<evidence type="ECO:0000256" key="2">
    <source>
        <dbReference type="SAM" id="Phobius"/>
    </source>
</evidence>
<keyword evidence="2" id="KW-0812">Transmembrane</keyword>
<dbReference type="EMBL" id="JBFMVT010000001">
    <property type="protein sequence ID" value="MEW7311193.1"/>
    <property type="molecule type" value="Genomic_DNA"/>
</dbReference>
<feature type="transmembrane region" description="Helical" evidence="2">
    <location>
        <begin position="161"/>
        <end position="181"/>
    </location>
</feature>
<feature type="transmembrane region" description="Helical" evidence="2">
    <location>
        <begin position="118"/>
        <end position="140"/>
    </location>
</feature>
<feature type="domain" description="EAL" evidence="3">
    <location>
        <begin position="525"/>
        <end position="770"/>
    </location>
</feature>
<dbReference type="CDD" id="cd01948">
    <property type="entry name" value="EAL"/>
    <property type="match status" value="1"/>
</dbReference>
<feature type="transmembrane region" description="Helical" evidence="2">
    <location>
        <begin position="278"/>
        <end position="307"/>
    </location>
</feature>
<evidence type="ECO:0000313" key="5">
    <source>
        <dbReference type="Proteomes" id="UP001555342"/>
    </source>
</evidence>
<keyword evidence="2" id="KW-0472">Membrane</keyword>